<dbReference type="Gene3D" id="1.10.490.10">
    <property type="entry name" value="Globins"/>
    <property type="match status" value="1"/>
</dbReference>
<dbReference type="InterPro" id="IPR012292">
    <property type="entry name" value="Globin/Proto"/>
</dbReference>
<accession>A0A7I8X398</accession>
<dbReference type="EMBL" id="CAJFDI010000006">
    <property type="protein sequence ID" value="CAD5233427.1"/>
    <property type="molecule type" value="Genomic_DNA"/>
</dbReference>
<organism evidence="1 2">
    <name type="scientific">Bursaphelenchus xylophilus</name>
    <name type="common">Pinewood nematode worm</name>
    <name type="synonym">Aphelenchoides xylophilus</name>
    <dbReference type="NCBI Taxonomy" id="6326"/>
    <lineage>
        <taxon>Eukaryota</taxon>
        <taxon>Metazoa</taxon>
        <taxon>Ecdysozoa</taxon>
        <taxon>Nematoda</taxon>
        <taxon>Chromadorea</taxon>
        <taxon>Rhabditida</taxon>
        <taxon>Tylenchina</taxon>
        <taxon>Tylenchomorpha</taxon>
        <taxon>Aphelenchoidea</taxon>
        <taxon>Aphelenchoididae</taxon>
        <taxon>Bursaphelenchus</taxon>
    </lineage>
</organism>
<comment type="caution">
    <text evidence="1">The sequence shown here is derived from an EMBL/GenBank/DDBJ whole genome shotgun (WGS) entry which is preliminary data.</text>
</comment>
<dbReference type="GO" id="GO:0020037">
    <property type="term" value="F:heme binding"/>
    <property type="evidence" value="ECO:0007669"/>
    <property type="project" value="InterPro"/>
</dbReference>
<dbReference type="Proteomes" id="UP000582659">
    <property type="component" value="Unassembled WGS sequence"/>
</dbReference>
<evidence type="ECO:0000313" key="2">
    <source>
        <dbReference type="Proteomes" id="UP000659654"/>
    </source>
</evidence>
<keyword evidence="2" id="KW-1185">Reference proteome</keyword>
<dbReference type="OrthoDB" id="5858596at2759"/>
<evidence type="ECO:0000313" key="1">
    <source>
        <dbReference type="EMBL" id="CAD5233427.1"/>
    </source>
</evidence>
<sequence>MGLCCSMYVEQMALIRKRHMETRNEIKKAPIEMSEPNFDPDRLNLTEAHRQAMKACWVNVISVERRDIFHKTMLFCIEASPKLNEIIAMNRYCYRDLTRWPKLNEMCTKKYEFFEKLIVQTDLSEDVVQKAVDCSGRMHASYSKYGMKPHFLDIFQQQFIGLLFRLKEHESYDRETMLQGYTLLLTYMIERMNVTYAEAIQQMRTKEEKEPKEEQEQY</sequence>
<dbReference type="EMBL" id="CAJFCV020000006">
    <property type="protein sequence ID" value="CAG9128487.1"/>
    <property type="molecule type" value="Genomic_DNA"/>
</dbReference>
<dbReference type="SMR" id="A0A7I8X398"/>
<protein>
    <submittedName>
        <fullName evidence="1">(pine wood nematode) hypothetical protein</fullName>
    </submittedName>
</protein>
<dbReference type="GO" id="GO:0019825">
    <property type="term" value="F:oxygen binding"/>
    <property type="evidence" value="ECO:0007669"/>
    <property type="project" value="InterPro"/>
</dbReference>
<dbReference type="Proteomes" id="UP000659654">
    <property type="component" value="Unassembled WGS sequence"/>
</dbReference>
<reference evidence="1" key="1">
    <citation type="submission" date="2020-09" db="EMBL/GenBank/DDBJ databases">
        <authorList>
            <person name="Kikuchi T."/>
        </authorList>
    </citation>
    <scope>NUCLEOTIDE SEQUENCE</scope>
    <source>
        <strain evidence="1">Ka4C1</strain>
    </source>
</reference>
<gene>
    <name evidence="1" type="ORF">BXYJ_LOCUS13518</name>
</gene>
<proteinExistence type="predicted"/>
<name>A0A7I8X398_BURXY</name>
<dbReference type="AlphaFoldDB" id="A0A7I8X398"/>